<dbReference type="EMBL" id="JANAVB010021600">
    <property type="protein sequence ID" value="KAJ6825552.1"/>
    <property type="molecule type" value="Genomic_DNA"/>
</dbReference>
<organism evidence="2 3">
    <name type="scientific">Iris pallida</name>
    <name type="common">Sweet iris</name>
    <dbReference type="NCBI Taxonomy" id="29817"/>
    <lineage>
        <taxon>Eukaryota</taxon>
        <taxon>Viridiplantae</taxon>
        <taxon>Streptophyta</taxon>
        <taxon>Embryophyta</taxon>
        <taxon>Tracheophyta</taxon>
        <taxon>Spermatophyta</taxon>
        <taxon>Magnoliopsida</taxon>
        <taxon>Liliopsida</taxon>
        <taxon>Asparagales</taxon>
        <taxon>Iridaceae</taxon>
        <taxon>Iridoideae</taxon>
        <taxon>Irideae</taxon>
        <taxon>Iris</taxon>
    </lineage>
</organism>
<feature type="compositionally biased region" description="Basic and acidic residues" evidence="1">
    <location>
        <begin position="19"/>
        <end position="55"/>
    </location>
</feature>
<sequence>MLLLCNKGVDFSFSTNQKETGESVRKGKRTEIEREGERCSSREWRRTREARDRGGARPTGGDAIGDRRRWLGWPTMEEVATGRGSTPELALGGAFMAGGEMRGSTGAGCRR</sequence>
<evidence type="ECO:0000256" key="1">
    <source>
        <dbReference type="SAM" id="MobiDB-lite"/>
    </source>
</evidence>
<evidence type="ECO:0000313" key="2">
    <source>
        <dbReference type="EMBL" id="KAJ6825552.1"/>
    </source>
</evidence>
<feature type="region of interest" description="Disordered" evidence="1">
    <location>
        <begin position="14"/>
        <end position="67"/>
    </location>
</feature>
<dbReference type="AlphaFoldDB" id="A0AAX6GA62"/>
<name>A0AAX6GA62_IRIPA</name>
<keyword evidence="2" id="KW-0675">Receptor</keyword>
<reference evidence="2" key="2">
    <citation type="submission" date="2023-04" db="EMBL/GenBank/DDBJ databases">
        <authorList>
            <person name="Bruccoleri R.E."/>
            <person name="Oakeley E.J."/>
            <person name="Faust A.-M."/>
            <person name="Dessus-Babus S."/>
            <person name="Altorfer M."/>
            <person name="Burckhardt D."/>
            <person name="Oertli M."/>
            <person name="Naumann U."/>
            <person name="Petersen F."/>
            <person name="Wong J."/>
        </authorList>
    </citation>
    <scope>NUCLEOTIDE SEQUENCE</scope>
    <source>
        <strain evidence="2">GSM-AAB239-AS_SAM_17_03QT</strain>
        <tissue evidence="2">Leaf</tissue>
    </source>
</reference>
<gene>
    <name evidence="2" type="ORF">M6B38_376715</name>
</gene>
<keyword evidence="3" id="KW-1185">Reference proteome</keyword>
<dbReference type="GO" id="GO:0016301">
    <property type="term" value="F:kinase activity"/>
    <property type="evidence" value="ECO:0007669"/>
    <property type="project" value="UniProtKB-KW"/>
</dbReference>
<evidence type="ECO:0000313" key="3">
    <source>
        <dbReference type="Proteomes" id="UP001140949"/>
    </source>
</evidence>
<accession>A0AAX6GA62</accession>
<proteinExistence type="predicted"/>
<reference evidence="2" key="1">
    <citation type="journal article" date="2023" name="GigaByte">
        <title>Genome assembly of the bearded iris, Iris pallida Lam.</title>
        <authorList>
            <person name="Bruccoleri R.E."/>
            <person name="Oakeley E.J."/>
            <person name="Faust A.M.E."/>
            <person name="Altorfer M."/>
            <person name="Dessus-Babus S."/>
            <person name="Burckhardt D."/>
            <person name="Oertli M."/>
            <person name="Naumann U."/>
            <person name="Petersen F."/>
            <person name="Wong J."/>
        </authorList>
    </citation>
    <scope>NUCLEOTIDE SEQUENCE</scope>
    <source>
        <strain evidence="2">GSM-AAB239-AS_SAM_17_03QT</strain>
    </source>
</reference>
<dbReference type="Proteomes" id="UP001140949">
    <property type="component" value="Unassembled WGS sequence"/>
</dbReference>
<comment type="caution">
    <text evidence="2">The sequence shown here is derived from an EMBL/GenBank/DDBJ whole genome shotgun (WGS) entry which is preliminary data.</text>
</comment>
<protein>
    <submittedName>
        <fullName evidence="2">Proline-rich receptor-like protein kinase PERK3</fullName>
    </submittedName>
</protein>
<keyword evidence="2" id="KW-0418">Kinase</keyword>
<keyword evidence="2" id="KW-0808">Transferase</keyword>